<feature type="compositionally biased region" description="Acidic residues" evidence="1">
    <location>
        <begin position="215"/>
        <end position="225"/>
    </location>
</feature>
<protein>
    <submittedName>
        <fullName evidence="2">Uncharacterized protein</fullName>
    </submittedName>
</protein>
<feature type="compositionally biased region" description="Acidic residues" evidence="1">
    <location>
        <begin position="174"/>
        <end position="186"/>
    </location>
</feature>
<name>A0A9K3CRG1_9EUKA</name>
<evidence type="ECO:0000256" key="1">
    <source>
        <dbReference type="SAM" id="MobiDB-lite"/>
    </source>
</evidence>
<reference evidence="2 3" key="1">
    <citation type="journal article" date="2018" name="PLoS ONE">
        <title>The draft genome of Kipferlia bialata reveals reductive genome evolution in fornicate parasites.</title>
        <authorList>
            <person name="Tanifuji G."/>
            <person name="Takabayashi S."/>
            <person name="Kume K."/>
            <person name="Takagi M."/>
            <person name="Nakayama T."/>
            <person name="Kamikawa R."/>
            <person name="Inagaki Y."/>
            <person name="Hashimoto T."/>
        </authorList>
    </citation>
    <scope>NUCLEOTIDE SEQUENCE [LARGE SCALE GENOMIC DNA]</scope>
    <source>
        <strain evidence="2">NY0173</strain>
    </source>
</reference>
<feature type="compositionally biased region" description="Basic and acidic residues" evidence="1">
    <location>
        <begin position="259"/>
        <end position="284"/>
    </location>
</feature>
<accession>A0A9K3CRG1</accession>
<comment type="caution">
    <text evidence="2">The sequence shown here is derived from an EMBL/GenBank/DDBJ whole genome shotgun (WGS) entry which is preliminary data.</text>
</comment>
<sequence length="718" mass="78506">MTAGQLVQYSHSLSDNWTDDRVRSGRYLPSPGHSHSFVRVSLHDSDNDTLATAHLIEVLPSLPPASERDTQREAPPAYAQTHSLSLSTALRSMGDHPGSVPTGRDTVLSRLVVPLLSQAAGALIVTGNDSLPTSTGNVLELAGRAKGIYAPLIPIAARRDQLCFVAPSDVLQAGEEEREGEGDMLSDTEANLDVGDDREGEERQEGGEEYPPWDQELEGEEDGMESDATTEREGRGGEREVSYRSISAFNETQAVDQASLRDDREAPAHRHGERGKGERRERDWSGMGDSELDEEMERETELQRERERDQEREEVAAAARRQERQRERERAALQKSVTADAYVALEAQVKQALALLHRSEQARQELADRLEAVELQEREELAQAEFDALEARERDLLTRTTLQRDPEGGVDVLHGAEDTLTETQAQLIKAKQKHASLAAQACITQASSVSEAYGALRTVSSRMERENEALEAKLASTATNERNLAMSVRHHADMAHAVQALEGQVAEYEGDLSALSSIRHSHTLSLTHSAESKQAVKAQIRRVRGEAAAMLGDLSKLRGSVRSLRGRSRSYVQSVAAFPSSAVSMGAAMEARDIVGEMLEEVEGEMDVVEGGYTDRRHRAVRHSEVGPGVTKLIREIDSNLNRILTGKAQLGASHFSPGAKVSAYAPVSPGRSPQSIPKPIGELQRIEARLFASFGDLVGKRGGPTVVDTELEDDSDE</sequence>
<evidence type="ECO:0000313" key="2">
    <source>
        <dbReference type="EMBL" id="GIQ81080.1"/>
    </source>
</evidence>
<organism evidence="2 3">
    <name type="scientific">Kipferlia bialata</name>
    <dbReference type="NCBI Taxonomy" id="797122"/>
    <lineage>
        <taxon>Eukaryota</taxon>
        <taxon>Metamonada</taxon>
        <taxon>Carpediemonas-like organisms</taxon>
        <taxon>Kipferlia</taxon>
    </lineage>
</organism>
<keyword evidence="3" id="KW-1185">Reference proteome</keyword>
<feature type="compositionally biased region" description="Basic and acidic residues" evidence="1">
    <location>
        <begin position="229"/>
        <end position="242"/>
    </location>
</feature>
<feature type="compositionally biased region" description="Basic and acidic residues" evidence="1">
    <location>
        <begin position="195"/>
        <end position="206"/>
    </location>
</feature>
<feature type="compositionally biased region" description="Basic and acidic residues" evidence="1">
    <location>
        <begin position="299"/>
        <end position="327"/>
    </location>
</feature>
<feature type="region of interest" description="Disordered" evidence="1">
    <location>
        <begin position="174"/>
        <end position="327"/>
    </location>
</feature>
<feature type="compositionally biased region" description="Polar residues" evidence="1">
    <location>
        <begin position="244"/>
        <end position="256"/>
    </location>
</feature>
<dbReference type="Proteomes" id="UP000265618">
    <property type="component" value="Unassembled WGS sequence"/>
</dbReference>
<dbReference type="EMBL" id="BDIP01000302">
    <property type="protein sequence ID" value="GIQ81080.1"/>
    <property type="molecule type" value="Genomic_DNA"/>
</dbReference>
<evidence type="ECO:0000313" key="3">
    <source>
        <dbReference type="Proteomes" id="UP000265618"/>
    </source>
</evidence>
<gene>
    <name evidence="2" type="ORF">KIPB_001982</name>
</gene>
<dbReference type="AlphaFoldDB" id="A0A9K3CRG1"/>
<proteinExistence type="predicted"/>